<evidence type="ECO:0000256" key="1">
    <source>
        <dbReference type="ARBA" id="ARBA00004141"/>
    </source>
</evidence>
<organism evidence="8 9">
    <name type="scientific">Globodera rostochiensis</name>
    <name type="common">Golden nematode worm</name>
    <name type="synonym">Heterodera rostochiensis</name>
    <dbReference type="NCBI Taxonomy" id="31243"/>
    <lineage>
        <taxon>Eukaryota</taxon>
        <taxon>Metazoa</taxon>
        <taxon>Ecdysozoa</taxon>
        <taxon>Nematoda</taxon>
        <taxon>Chromadorea</taxon>
        <taxon>Rhabditida</taxon>
        <taxon>Tylenchina</taxon>
        <taxon>Tylenchomorpha</taxon>
        <taxon>Tylenchoidea</taxon>
        <taxon>Heteroderidae</taxon>
        <taxon>Heteroderinae</taxon>
        <taxon>Globodera</taxon>
    </lineage>
</organism>
<keyword evidence="4 7" id="KW-1133">Transmembrane helix</keyword>
<proteinExistence type="inferred from homology"/>
<name>A0A914HFW5_GLORO</name>
<protein>
    <submittedName>
        <fullName evidence="9">G protein-coupled receptor</fullName>
    </submittedName>
</protein>
<evidence type="ECO:0000256" key="5">
    <source>
        <dbReference type="ARBA" id="ARBA00023136"/>
    </source>
</evidence>
<feature type="transmembrane region" description="Helical" evidence="7">
    <location>
        <begin position="6"/>
        <end position="25"/>
    </location>
</feature>
<dbReference type="InterPro" id="IPR050920">
    <property type="entry name" value="Nematode_rcpt-like_delta"/>
</dbReference>
<evidence type="ECO:0000256" key="7">
    <source>
        <dbReference type="SAM" id="Phobius"/>
    </source>
</evidence>
<evidence type="ECO:0000256" key="2">
    <source>
        <dbReference type="ARBA" id="ARBA00009166"/>
    </source>
</evidence>
<comment type="subcellular location">
    <subcellularLocation>
        <location evidence="1">Membrane</location>
        <topology evidence="1">Multi-pass membrane protein</topology>
    </subcellularLocation>
</comment>
<dbReference type="AlphaFoldDB" id="A0A914HFW5"/>
<dbReference type="Proteomes" id="UP000887572">
    <property type="component" value="Unplaced"/>
</dbReference>
<feature type="region of interest" description="Disordered" evidence="6">
    <location>
        <begin position="430"/>
        <end position="480"/>
    </location>
</feature>
<feature type="transmembrane region" description="Helical" evidence="7">
    <location>
        <begin position="270"/>
        <end position="296"/>
    </location>
</feature>
<feature type="compositionally biased region" description="Basic and acidic residues" evidence="6">
    <location>
        <begin position="465"/>
        <end position="480"/>
    </location>
</feature>
<keyword evidence="8" id="KW-1185">Reference proteome</keyword>
<feature type="transmembrane region" description="Helical" evidence="7">
    <location>
        <begin position="88"/>
        <end position="112"/>
    </location>
</feature>
<comment type="similarity">
    <text evidence="2">Belongs to the nematode receptor-like protein srd family.</text>
</comment>
<dbReference type="Pfam" id="PF10317">
    <property type="entry name" value="7TM_GPCR_Srd"/>
    <property type="match status" value="1"/>
</dbReference>
<feature type="transmembrane region" description="Helical" evidence="7">
    <location>
        <begin position="37"/>
        <end position="59"/>
    </location>
</feature>
<evidence type="ECO:0000256" key="6">
    <source>
        <dbReference type="SAM" id="MobiDB-lite"/>
    </source>
</evidence>
<evidence type="ECO:0000256" key="3">
    <source>
        <dbReference type="ARBA" id="ARBA00022692"/>
    </source>
</evidence>
<feature type="transmembrane region" description="Helical" evidence="7">
    <location>
        <begin position="133"/>
        <end position="151"/>
    </location>
</feature>
<feature type="transmembrane region" description="Helical" evidence="7">
    <location>
        <begin position="317"/>
        <end position="341"/>
    </location>
</feature>
<dbReference type="PANTHER" id="PTHR22945:SF92">
    <property type="entry name" value="G PROTEIN-COUPLED RECEPTOR"/>
    <property type="match status" value="1"/>
</dbReference>
<evidence type="ECO:0000313" key="9">
    <source>
        <dbReference type="WBParaSite" id="Gr19_v10_g1625.t1"/>
    </source>
</evidence>
<sequence>MRPLTAFCTLLSMFGVLLNVLFLLATRLQRVERLQEILVFLRSISVGYIFVSLAIMAVAPQSITLSTADIRIPHGLLVFGNAGVSSNFMSALAAFGVGCYLFTTFSFLLLFLYHYRKTAAKMSNVFAPKNVPVFLGVAVIFCLVQTVLLYYSKVDPNLLLERLSRSKKWEQVQLNLGMNPNNSFGFGGAEEAAAGGGTLDKQTEGKASGGFIGGGFQTITGGSNYSTLNTAIESRQYDLGGVSGSSGGGGGIESLSLEGTFGTDSSRNPLYFLSNGVLMIAFCVASVSTIVTSFAVKCKLHGRQENMSDKSHGEMQTVTNLLLLEAYLPTLLVSCAGVNYAVCFVMGESVLTAQEFLGMSLIAPIPVLFPLINLLFLQEFRNISKQILLCQIWIRKQRQQRAAAECKAKENIDEELESANKNKLCNKRMPNTGSEHFGGQKAKSAASVEVRSEGAITSNSSGMTRPEDKTGRYTDTRDATHREARALFGKQ</sequence>
<feature type="transmembrane region" description="Helical" evidence="7">
    <location>
        <begin position="356"/>
        <end position="377"/>
    </location>
</feature>
<keyword evidence="3 7" id="KW-0812">Transmembrane</keyword>
<dbReference type="WBParaSite" id="Gr19_v10_g1625.t1">
    <property type="protein sequence ID" value="Gr19_v10_g1625.t1"/>
    <property type="gene ID" value="Gr19_v10_g1625"/>
</dbReference>
<dbReference type="PANTHER" id="PTHR22945">
    <property type="entry name" value="SERPENTINE RECEPTOR, CLASS D DELTA"/>
    <property type="match status" value="1"/>
</dbReference>
<dbReference type="GO" id="GO:0016020">
    <property type="term" value="C:membrane"/>
    <property type="evidence" value="ECO:0007669"/>
    <property type="project" value="UniProtKB-SubCell"/>
</dbReference>
<dbReference type="InterPro" id="IPR019421">
    <property type="entry name" value="7TM_GPCR_serpentine_rcpt_Srd"/>
</dbReference>
<evidence type="ECO:0000313" key="8">
    <source>
        <dbReference type="Proteomes" id="UP000887572"/>
    </source>
</evidence>
<keyword evidence="5 7" id="KW-0472">Membrane</keyword>
<reference evidence="9" key="1">
    <citation type="submission" date="2022-11" db="UniProtKB">
        <authorList>
            <consortium name="WormBaseParasite"/>
        </authorList>
    </citation>
    <scope>IDENTIFICATION</scope>
</reference>
<accession>A0A914HFW5</accession>
<evidence type="ECO:0000256" key="4">
    <source>
        <dbReference type="ARBA" id="ARBA00022989"/>
    </source>
</evidence>